<feature type="transmembrane region" description="Helical" evidence="6">
    <location>
        <begin position="274"/>
        <end position="299"/>
    </location>
</feature>
<keyword evidence="10" id="KW-1185">Reference proteome</keyword>
<dbReference type="Pfam" id="PF03522">
    <property type="entry name" value="SLC12"/>
    <property type="match status" value="1"/>
</dbReference>
<evidence type="ECO:0000259" key="8">
    <source>
        <dbReference type="Pfam" id="PF03522"/>
    </source>
</evidence>
<reference evidence="9" key="1">
    <citation type="journal article" date="2022" name="Environ. Microbiol.">
        <title>Geoalkalibacter halelectricus SAP #1 sp. nov. possessing extracellular electron transfer and mineral#reducing capabilities from a haloalkaline environment.</title>
        <authorList>
            <person name="Yadav S."/>
            <person name="Singh R."/>
            <person name="Sundharam S.S."/>
            <person name="Chaudhary S."/>
            <person name="Krishnamurthi S."/>
            <person name="Patil S.A."/>
        </authorList>
    </citation>
    <scope>NUCLEOTIDE SEQUENCE</scope>
    <source>
        <strain evidence="9">SAP-1</strain>
    </source>
</reference>
<keyword evidence="4 6" id="KW-0472">Membrane</keyword>
<feature type="transmembrane region" description="Helical" evidence="6">
    <location>
        <begin position="160"/>
        <end position="179"/>
    </location>
</feature>
<dbReference type="Proteomes" id="UP001060414">
    <property type="component" value="Chromosome"/>
</dbReference>
<evidence type="ECO:0000313" key="10">
    <source>
        <dbReference type="Proteomes" id="UP001060414"/>
    </source>
</evidence>
<dbReference type="Pfam" id="PF00324">
    <property type="entry name" value="AA_permease"/>
    <property type="match status" value="1"/>
</dbReference>
<evidence type="ECO:0000256" key="4">
    <source>
        <dbReference type="ARBA" id="ARBA00023136"/>
    </source>
</evidence>
<evidence type="ECO:0000256" key="3">
    <source>
        <dbReference type="ARBA" id="ARBA00022989"/>
    </source>
</evidence>
<sequence>MNPFRYLHASSGADGRKLGTFLGVFTPTILTILGVIMYLRFGWVVGNVGLGKTLLIVLLANGITLITALSLSAVATNTRVGVGGAYYIISRSLGLEIGAAIGLPLFLCQVVSVTLYSYGFAESLRILWPGIPVPFVAFLVILAVGWLASRGVGFALRAQLPVMALIALSLLALILGVLFGTAPEAPPAPLQSVAETVGFWTVFAVFFPAVTGIMAGLSLSGDLRDSKTSIPLGTLAAVCTGFAIYLLVPILLAAGADPVSLREDSLIWTKLAVLGPWLVLPGLWGAIFSSAVGSALAGPRTLQALAMDRLAPRWLASSDEPRGALALTIGIALTAVLLGDLNTVALVVTMFFLTVYGTINLVAALEGLSGNPSWRPRVRIHWGVPLTGAVACFAAMLLIHATAGIIAIIIELALWIFLARRERKADWGDVRRDVYEALIRWALIRLSRRPMTARNWRPHLLVFVGRVERRLDLVRFGNWFSANRGVLTVCELVPGELLDIDFEPPRRQKEMEAVLRREGLVAFGQVSVVESVERGILAVAQANGIAGIESNTVLLGWPDDPQRLVYFLRVIRKLRRLNQSFILAKLKPLAPGREGRRRTVDVWWGGLQQNGDLMLLLAYLLTRNPEWRGARIRILSLASNPLAKEQTERILCRLIPEIRIEADIDVKIKEEGYSVHKAIHAESAKADVVILGLGTPVAGDEERHAQRLRELAEGLPTCFFVNNGSLFIGELVTTTEGVGAAGVAAPASRGPGWSGTTGAHPNGTAVD</sequence>
<accession>A0ABY5ZMB4</accession>
<dbReference type="EMBL" id="CP092109">
    <property type="protein sequence ID" value="UWZ78859.1"/>
    <property type="molecule type" value="Genomic_DNA"/>
</dbReference>
<keyword evidence="2 6" id="KW-0812">Transmembrane</keyword>
<evidence type="ECO:0000313" key="9">
    <source>
        <dbReference type="EMBL" id="UWZ78859.1"/>
    </source>
</evidence>
<gene>
    <name evidence="9" type="ORF">L9S41_14390</name>
</gene>
<feature type="domain" description="SLC12A transporter C-terminal" evidence="8">
    <location>
        <begin position="596"/>
        <end position="662"/>
    </location>
</feature>
<evidence type="ECO:0000256" key="1">
    <source>
        <dbReference type="ARBA" id="ARBA00004141"/>
    </source>
</evidence>
<dbReference type="Gene3D" id="1.20.1740.10">
    <property type="entry name" value="Amino acid/polyamine transporter I"/>
    <property type="match status" value="1"/>
</dbReference>
<proteinExistence type="predicted"/>
<dbReference type="InterPro" id="IPR004841">
    <property type="entry name" value="AA-permease/SLC12A_dom"/>
</dbReference>
<feature type="domain" description="Amino acid permease/ SLC12A" evidence="7">
    <location>
        <begin position="24"/>
        <end position="461"/>
    </location>
</feature>
<protein>
    <recommendedName>
        <fullName evidence="11">Na-K-Cl cotransporter</fullName>
    </recommendedName>
</protein>
<evidence type="ECO:0000256" key="5">
    <source>
        <dbReference type="SAM" id="MobiDB-lite"/>
    </source>
</evidence>
<keyword evidence="3 6" id="KW-1133">Transmembrane helix</keyword>
<feature type="transmembrane region" description="Helical" evidence="6">
    <location>
        <begin position="199"/>
        <end position="220"/>
    </location>
</feature>
<feature type="transmembrane region" description="Helical" evidence="6">
    <location>
        <begin position="386"/>
        <end position="418"/>
    </location>
</feature>
<feature type="transmembrane region" description="Helical" evidence="6">
    <location>
        <begin position="232"/>
        <end position="254"/>
    </location>
</feature>
<comment type="subcellular location">
    <subcellularLocation>
        <location evidence="1">Membrane</location>
        <topology evidence="1">Multi-pass membrane protein</topology>
    </subcellularLocation>
</comment>
<evidence type="ECO:0008006" key="11">
    <source>
        <dbReference type="Google" id="ProtNLM"/>
    </source>
</evidence>
<name>A0ABY5ZMB4_9BACT</name>
<feature type="transmembrane region" description="Helical" evidence="6">
    <location>
        <begin position="97"/>
        <end position="120"/>
    </location>
</feature>
<evidence type="ECO:0000256" key="6">
    <source>
        <dbReference type="SAM" id="Phobius"/>
    </source>
</evidence>
<evidence type="ECO:0000259" key="7">
    <source>
        <dbReference type="Pfam" id="PF00324"/>
    </source>
</evidence>
<dbReference type="PANTHER" id="PTHR11827:SF72">
    <property type="entry name" value="GH08340P"/>
    <property type="match status" value="1"/>
</dbReference>
<evidence type="ECO:0000256" key="2">
    <source>
        <dbReference type="ARBA" id="ARBA00022692"/>
    </source>
</evidence>
<feature type="transmembrane region" description="Helical" evidence="6">
    <location>
        <begin position="344"/>
        <end position="365"/>
    </location>
</feature>
<feature type="transmembrane region" description="Helical" evidence="6">
    <location>
        <begin position="21"/>
        <end position="41"/>
    </location>
</feature>
<organism evidence="9 10">
    <name type="scientific">Geoalkalibacter halelectricus</name>
    <dbReference type="NCBI Taxonomy" id="2847045"/>
    <lineage>
        <taxon>Bacteria</taxon>
        <taxon>Pseudomonadati</taxon>
        <taxon>Thermodesulfobacteriota</taxon>
        <taxon>Desulfuromonadia</taxon>
        <taxon>Desulfuromonadales</taxon>
        <taxon>Geoalkalibacteraceae</taxon>
        <taxon>Geoalkalibacter</taxon>
    </lineage>
</organism>
<dbReference type="InterPro" id="IPR018491">
    <property type="entry name" value="SLC12_C"/>
</dbReference>
<feature type="transmembrane region" description="Helical" evidence="6">
    <location>
        <begin position="126"/>
        <end position="148"/>
    </location>
</feature>
<dbReference type="RefSeq" id="WP_260747219.1">
    <property type="nucleotide sequence ID" value="NZ_CP092109.1"/>
</dbReference>
<dbReference type="PANTHER" id="PTHR11827">
    <property type="entry name" value="SOLUTE CARRIER FAMILY 12, CATION COTRANSPORTERS"/>
    <property type="match status" value="1"/>
</dbReference>
<feature type="region of interest" description="Disordered" evidence="5">
    <location>
        <begin position="746"/>
        <end position="767"/>
    </location>
</feature>
<feature type="transmembrane region" description="Helical" evidence="6">
    <location>
        <begin position="53"/>
        <end position="76"/>
    </location>
</feature>
<dbReference type="InterPro" id="IPR004842">
    <property type="entry name" value="SLC12A_fam"/>
</dbReference>